<dbReference type="AlphaFoldDB" id="A0A9D1HRW3"/>
<dbReference type="InterPro" id="IPR006119">
    <property type="entry name" value="Resolv_N"/>
</dbReference>
<proteinExistence type="predicted"/>
<dbReference type="InterPro" id="IPR036162">
    <property type="entry name" value="Resolvase-like_N_sf"/>
</dbReference>
<gene>
    <name evidence="2" type="ORF">IAD15_10030</name>
</gene>
<name>A0A9D1HRW3_9FIRM</name>
<dbReference type="Proteomes" id="UP000824175">
    <property type="component" value="Unassembled WGS sequence"/>
</dbReference>
<reference evidence="2" key="1">
    <citation type="submission" date="2020-10" db="EMBL/GenBank/DDBJ databases">
        <authorList>
            <person name="Gilroy R."/>
        </authorList>
    </citation>
    <scope>NUCLEOTIDE SEQUENCE</scope>
    <source>
        <strain evidence="2">CHK195-11698</strain>
    </source>
</reference>
<organism evidence="2 3">
    <name type="scientific">Candidatus Fimiplasma intestinipullorum</name>
    <dbReference type="NCBI Taxonomy" id="2840825"/>
    <lineage>
        <taxon>Bacteria</taxon>
        <taxon>Bacillati</taxon>
        <taxon>Bacillota</taxon>
        <taxon>Clostridia</taxon>
        <taxon>Eubacteriales</taxon>
        <taxon>Candidatus Fimiplasma</taxon>
    </lineage>
</organism>
<feature type="domain" description="Resolvase/invertase-type recombinase catalytic" evidence="1">
    <location>
        <begin position="9"/>
        <end position="130"/>
    </location>
</feature>
<evidence type="ECO:0000313" key="2">
    <source>
        <dbReference type="EMBL" id="HIU14389.1"/>
    </source>
</evidence>
<dbReference type="GO" id="GO:0003677">
    <property type="term" value="F:DNA binding"/>
    <property type="evidence" value="ECO:0007669"/>
    <property type="project" value="InterPro"/>
</dbReference>
<dbReference type="SUPFAM" id="SSF53041">
    <property type="entry name" value="Resolvase-like"/>
    <property type="match status" value="1"/>
</dbReference>
<sequence>MKEESEINCYFYGRSSNVKQTPDFLDVQREQAYQKALSRNMQIIREYCDVGDFSMLKQMLEDIETKKDKVDYVLSFDILRFGYNEKEISNTLQVLEENGLSLLLIKEDLDSNNDYPKILLRSILVSGKES</sequence>
<evidence type="ECO:0000313" key="3">
    <source>
        <dbReference type="Proteomes" id="UP000824175"/>
    </source>
</evidence>
<protein>
    <submittedName>
        <fullName evidence="2">Recombinase family protein</fullName>
    </submittedName>
</protein>
<evidence type="ECO:0000259" key="1">
    <source>
        <dbReference type="SMART" id="SM00857"/>
    </source>
</evidence>
<dbReference type="EMBL" id="DVMJ01000088">
    <property type="protein sequence ID" value="HIU14389.1"/>
    <property type="molecule type" value="Genomic_DNA"/>
</dbReference>
<accession>A0A9D1HRW3</accession>
<reference evidence="2" key="2">
    <citation type="journal article" date="2021" name="PeerJ">
        <title>Extensive microbial diversity within the chicken gut microbiome revealed by metagenomics and culture.</title>
        <authorList>
            <person name="Gilroy R."/>
            <person name="Ravi A."/>
            <person name="Getino M."/>
            <person name="Pursley I."/>
            <person name="Horton D.L."/>
            <person name="Alikhan N.F."/>
            <person name="Baker D."/>
            <person name="Gharbi K."/>
            <person name="Hall N."/>
            <person name="Watson M."/>
            <person name="Adriaenssens E.M."/>
            <person name="Foster-Nyarko E."/>
            <person name="Jarju S."/>
            <person name="Secka A."/>
            <person name="Antonio M."/>
            <person name="Oren A."/>
            <person name="Chaudhuri R.R."/>
            <person name="La Ragione R."/>
            <person name="Hildebrand F."/>
            <person name="Pallen M.J."/>
        </authorList>
    </citation>
    <scope>NUCLEOTIDE SEQUENCE</scope>
    <source>
        <strain evidence="2">CHK195-11698</strain>
    </source>
</reference>
<dbReference type="Gene3D" id="3.40.50.1390">
    <property type="entry name" value="Resolvase, N-terminal catalytic domain"/>
    <property type="match status" value="1"/>
</dbReference>
<comment type="caution">
    <text evidence="2">The sequence shown here is derived from an EMBL/GenBank/DDBJ whole genome shotgun (WGS) entry which is preliminary data.</text>
</comment>
<dbReference type="GO" id="GO:0000150">
    <property type="term" value="F:DNA strand exchange activity"/>
    <property type="evidence" value="ECO:0007669"/>
    <property type="project" value="InterPro"/>
</dbReference>
<dbReference type="Pfam" id="PF00239">
    <property type="entry name" value="Resolvase"/>
    <property type="match status" value="1"/>
</dbReference>
<dbReference type="SMART" id="SM00857">
    <property type="entry name" value="Resolvase"/>
    <property type="match status" value="1"/>
</dbReference>